<reference evidence="1 2" key="1">
    <citation type="submission" date="2022-10" db="EMBL/GenBank/DDBJ databases">
        <title>Chitinophaga nivalis PC15 sp. nov., isolated from Pyeongchang county, South Korea.</title>
        <authorList>
            <person name="Trinh H.N."/>
        </authorList>
    </citation>
    <scope>NUCLEOTIDE SEQUENCE [LARGE SCALE GENOMIC DNA]</scope>
    <source>
        <strain evidence="1 2">PC14</strain>
    </source>
</reference>
<comment type="caution">
    <text evidence="1">The sequence shown here is derived from an EMBL/GenBank/DDBJ whole genome shotgun (WGS) entry which is preliminary data.</text>
</comment>
<sequence>MQLQQFSNNILPTKSNISILAGHIVQDVIEGFEDPLKVVVVLEGIKSICEEARKGITSYVIEELDKYQDQQVARLDAKIEPFQSGIKYDFSRDVIWQRISDKIKPLQEELKAREAFLKSLKKMTIETDPDSGETFEVYPPGKTSTSSFKIILAK</sequence>
<proteinExistence type="predicted"/>
<dbReference type="EMBL" id="JAPDNS010000001">
    <property type="protein sequence ID" value="MCW3483782.1"/>
    <property type="molecule type" value="Genomic_DNA"/>
</dbReference>
<evidence type="ECO:0000313" key="2">
    <source>
        <dbReference type="Proteomes" id="UP001207742"/>
    </source>
</evidence>
<accession>A0ABT3IIJ3</accession>
<dbReference type="Proteomes" id="UP001207742">
    <property type="component" value="Unassembled WGS sequence"/>
</dbReference>
<gene>
    <name evidence="1" type="ORF">OL497_07755</name>
</gene>
<name>A0ABT3IIJ3_9BACT</name>
<keyword evidence="2" id="KW-1185">Reference proteome</keyword>
<dbReference type="RefSeq" id="WP_264729301.1">
    <property type="nucleotide sequence ID" value="NZ_JAPDNR010000001.1"/>
</dbReference>
<organism evidence="1 2">
    <name type="scientific">Chitinophaga nivalis</name>
    <dbReference type="NCBI Taxonomy" id="2991709"/>
    <lineage>
        <taxon>Bacteria</taxon>
        <taxon>Pseudomonadati</taxon>
        <taxon>Bacteroidota</taxon>
        <taxon>Chitinophagia</taxon>
        <taxon>Chitinophagales</taxon>
        <taxon>Chitinophagaceae</taxon>
        <taxon>Chitinophaga</taxon>
    </lineage>
</organism>
<protein>
    <submittedName>
        <fullName evidence="1">Uncharacterized protein</fullName>
    </submittedName>
</protein>
<evidence type="ECO:0000313" key="1">
    <source>
        <dbReference type="EMBL" id="MCW3483782.1"/>
    </source>
</evidence>